<reference evidence="7" key="1">
    <citation type="submission" date="2018-11" db="EMBL/GenBank/DDBJ databases">
        <authorList>
            <person name="Alioto T."/>
            <person name="Alioto T."/>
        </authorList>
    </citation>
    <scope>NUCLEOTIDE SEQUENCE</scope>
</reference>
<proteinExistence type="predicted"/>
<keyword evidence="1" id="KW-0479">Metal-binding</keyword>
<evidence type="ECO:0000313" key="7">
    <source>
        <dbReference type="EMBL" id="VDI52410.1"/>
    </source>
</evidence>
<keyword evidence="4" id="KW-1015">Disulfide bond</keyword>
<name>A0A8B6FQQ6_MYTGA</name>
<evidence type="ECO:0000313" key="8">
    <source>
        <dbReference type="Proteomes" id="UP000596742"/>
    </source>
</evidence>
<dbReference type="OrthoDB" id="6162350at2759"/>
<evidence type="ECO:0000256" key="5">
    <source>
        <dbReference type="ARBA" id="ARBA00023180"/>
    </source>
</evidence>
<protein>
    <recommendedName>
        <fullName evidence="6">ADAMTS cysteine-rich domain-containing protein</fullName>
    </recommendedName>
</protein>
<dbReference type="GO" id="GO:0016787">
    <property type="term" value="F:hydrolase activity"/>
    <property type="evidence" value="ECO:0007669"/>
    <property type="project" value="UniProtKB-KW"/>
</dbReference>
<accession>A0A8B6FQQ6</accession>
<dbReference type="AlphaFoldDB" id="A0A8B6FQQ6"/>
<dbReference type="EMBL" id="UYJE01007168">
    <property type="protein sequence ID" value="VDI52410.1"/>
    <property type="molecule type" value="Genomic_DNA"/>
</dbReference>
<evidence type="ECO:0000256" key="4">
    <source>
        <dbReference type="ARBA" id="ARBA00023157"/>
    </source>
</evidence>
<sequence length="83" mass="9121">MGGVDCRVLKCRNSNNDCVSYSSPLVDGTECGNRKWCLDGECVAMGSGSPGPIQWWLVVLVKRHGDNSSRTCGKWCQNIELEN</sequence>
<keyword evidence="8" id="KW-1185">Reference proteome</keyword>
<keyword evidence="3" id="KW-0862">Zinc</keyword>
<keyword evidence="2" id="KW-0378">Hydrolase</keyword>
<evidence type="ECO:0000256" key="1">
    <source>
        <dbReference type="ARBA" id="ARBA00022723"/>
    </source>
</evidence>
<organism evidence="7 8">
    <name type="scientific">Mytilus galloprovincialis</name>
    <name type="common">Mediterranean mussel</name>
    <dbReference type="NCBI Taxonomy" id="29158"/>
    <lineage>
        <taxon>Eukaryota</taxon>
        <taxon>Metazoa</taxon>
        <taxon>Spiralia</taxon>
        <taxon>Lophotrochozoa</taxon>
        <taxon>Mollusca</taxon>
        <taxon>Bivalvia</taxon>
        <taxon>Autobranchia</taxon>
        <taxon>Pteriomorphia</taxon>
        <taxon>Mytilida</taxon>
        <taxon>Mytiloidea</taxon>
        <taxon>Mytilidae</taxon>
        <taxon>Mytilinae</taxon>
        <taxon>Mytilus</taxon>
    </lineage>
</organism>
<evidence type="ECO:0000259" key="6">
    <source>
        <dbReference type="Pfam" id="PF17771"/>
    </source>
</evidence>
<dbReference type="Pfam" id="PF17771">
    <property type="entry name" value="ADAMTS_CR_2"/>
    <property type="match status" value="1"/>
</dbReference>
<feature type="domain" description="ADAMTS cysteine-rich" evidence="6">
    <location>
        <begin position="5"/>
        <end position="43"/>
    </location>
</feature>
<evidence type="ECO:0000256" key="3">
    <source>
        <dbReference type="ARBA" id="ARBA00022833"/>
    </source>
</evidence>
<dbReference type="Proteomes" id="UP000596742">
    <property type="component" value="Unassembled WGS sequence"/>
</dbReference>
<dbReference type="InterPro" id="IPR041645">
    <property type="entry name" value="ADAMTS_CR_2"/>
</dbReference>
<gene>
    <name evidence="7" type="ORF">MGAL_10B083007</name>
</gene>
<keyword evidence="5" id="KW-0325">Glycoprotein</keyword>
<comment type="caution">
    <text evidence="7">The sequence shown here is derived from an EMBL/GenBank/DDBJ whole genome shotgun (WGS) entry which is preliminary data.</text>
</comment>
<dbReference type="GO" id="GO:0046872">
    <property type="term" value="F:metal ion binding"/>
    <property type="evidence" value="ECO:0007669"/>
    <property type="project" value="UniProtKB-KW"/>
</dbReference>
<evidence type="ECO:0000256" key="2">
    <source>
        <dbReference type="ARBA" id="ARBA00022801"/>
    </source>
</evidence>
<dbReference type="Gene3D" id="3.40.1620.60">
    <property type="match status" value="1"/>
</dbReference>